<organism evidence="2 3">
    <name type="scientific">Tritrichomonas foetus</name>
    <dbReference type="NCBI Taxonomy" id="1144522"/>
    <lineage>
        <taxon>Eukaryota</taxon>
        <taxon>Metamonada</taxon>
        <taxon>Parabasalia</taxon>
        <taxon>Tritrichomonadida</taxon>
        <taxon>Tritrichomonadidae</taxon>
        <taxon>Tritrichomonas</taxon>
    </lineage>
</organism>
<dbReference type="GO" id="GO:0008081">
    <property type="term" value="F:phosphoric diester hydrolase activity"/>
    <property type="evidence" value="ECO:0007669"/>
    <property type="project" value="InterPro"/>
</dbReference>
<dbReference type="EMBL" id="MLAK01000678">
    <property type="protein sequence ID" value="OHT08090.1"/>
    <property type="molecule type" value="Genomic_DNA"/>
</dbReference>
<dbReference type="Pfam" id="PF00388">
    <property type="entry name" value="PI-PLC-X"/>
    <property type="match status" value="1"/>
</dbReference>
<dbReference type="PANTHER" id="PTHR13593:SF113">
    <property type="entry name" value="SI:DKEY-266F7.9"/>
    <property type="match status" value="1"/>
</dbReference>
<evidence type="ECO:0000259" key="1">
    <source>
        <dbReference type="SMART" id="SM00148"/>
    </source>
</evidence>
<proteinExistence type="predicted"/>
<dbReference type="SMART" id="SM00148">
    <property type="entry name" value="PLCXc"/>
    <property type="match status" value="1"/>
</dbReference>
<name>A0A1J4KAV7_9EUKA</name>
<comment type="caution">
    <text evidence="2">The sequence shown here is derived from an EMBL/GenBank/DDBJ whole genome shotgun (WGS) entry which is preliminary data.</text>
</comment>
<dbReference type="PANTHER" id="PTHR13593">
    <property type="match status" value="1"/>
</dbReference>
<dbReference type="AlphaFoldDB" id="A0A1J4KAV7"/>
<dbReference type="Proteomes" id="UP000179807">
    <property type="component" value="Unassembled WGS sequence"/>
</dbReference>
<sequence length="349" mass="40515">MNKLYNNPISLNFLLNGLERHMLPIVIFLFTFSSVSIKKATLIHRSSLTSNVRFNFILKKLYHILSAKPCPKCSDWMSKINDNRKLTELSIPGTHETCAFNGGLYYKCQNLGLKEQLEAGIRFLDIRCRHIENVFTIHHAAKYQKINFGGGVRDVCIQFLKEHPNEFIIMLIKPEHTTKKCTRSFEETMQSYIKCYEKYFYLEEGNPTVSEMRGKIVVLRPFKSSIIPMGNYLEYVDNKKFTTNYSIIATVQDCYHILTIFHRSSKWKKVVSLLQESQKNRENEILYINYGSGSGGLCCPKTASKYINNRIVDYLISNKNVHAGIIMLDFFEKYTDYDFVAAIINRNHS</sequence>
<dbReference type="SUPFAM" id="SSF51695">
    <property type="entry name" value="PLC-like phosphodiesterases"/>
    <property type="match status" value="1"/>
</dbReference>
<dbReference type="VEuPathDB" id="TrichDB:TRFO_23544"/>
<dbReference type="InterPro" id="IPR051057">
    <property type="entry name" value="PI-PLC_domain"/>
</dbReference>
<dbReference type="PROSITE" id="PS50007">
    <property type="entry name" value="PIPLC_X_DOMAIN"/>
    <property type="match status" value="1"/>
</dbReference>
<dbReference type="RefSeq" id="XP_068361226.1">
    <property type="nucleotide sequence ID" value="XM_068503215.1"/>
</dbReference>
<dbReference type="GeneID" id="94837919"/>
<dbReference type="InterPro" id="IPR017946">
    <property type="entry name" value="PLC-like_Pdiesterase_TIM-brl"/>
</dbReference>
<evidence type="ECO:0000313" key="2">
    <source>
        <dbReference type="EMBL" id="OHT08090.1"/>
    </source>
</evidence>
<protein>
    <submittedName>
        <fullName evidence="2">1-phosphatidylinositol phosphodiesterase</fullName>
    </submittedName>
</protein>
<evidence type="ECO:0000313" key="3">
    <source>
        <dbReference type="Proteomes" id="UP000179807"/>
    </source>
</evidence>
<gene>
    <name evidence="2" type="primary">plc</name>
    <name evidence="2" type="ORF">TRFO_23544</name>
</gene>
<dbReference type="GO" id="GO:0006629">
    <property type="term" value="P:lipid metabolic process"/>
    <property type="evidence" value="ECO:0007669"/>
    <property type="project" value="InterPro"/>
</dbReference>
<dbReference type="Gene3D" id="3.20.20.190">
    <property type="entry name" value="Phosphatidylinositol (PI) phosphodiesterase"/>
    <property type="match status" value="1"/>
</dbReference>
<dbReference type="InterPro" id="IPR000909">
    <property type="entry name" value="PLipase_C_PInositol-sp_X_dom"/>
</dbReference>
<dbReference type="OrthoDB" id="1046782at2759"/>
<dbReference type="CDD" id="cd08586">
    <property type="entry name" value="PI-PLCc_BcPLC_like"/>
    <property type="match status" value="1"/>
</dbReference>
<keyword evidence="3" id="KW-1185">Reference proteome</keyword>
<feature type="domain" description="Phosphatidylinositol-specific phospholipase C X" evidence="1">
    <location>
        <begin position="81"/>
        <end position="221"/>
    </location>
</feature>
<accession>A0A1J4KAV7</accession>
<reference evidence="2" key="1">
    <citation type="submission" date="2016-10" db="EMBL/GenBank/DDBJ databases">
        <authorList>
            <person name="Benchimol M."/>
            <person name="Almeida L.G."/>
            <person name="Vasconcelos A.T."/>
            <person name="Perreira-Neves A."/>
            <person name="Rosa I.A."/>
            <person name="Tasca T."/>
            <person name="Bogo M.R."/>
            <person name="de Souza W."/>
        </authorList>
    </citation>
    <scope>NUCLEOTIDE SEQUENCE [LARGE SCALE GENOMIC DNA]</scope>
    <source>
        <strain evidence="2">K</strain>
    </source>
</reference>